<name>A0ABN6VL61_9HYPH</name>
<evidence type="ECO:0000313" key="3">
    <source>
        <dbReference type="EMBL" id="BDV35117.1"/>
    </source>
</evidence>
<dbReference type="InterPro" id="IPR027417">
    <property type="entry name" value="P-loop_NTPase"/>
</dbReference>
<evidence type="ECO:0000256" key="1">
    <source>
        <dbReference type="SAM" id="Coils"/>
    </source>
</evidence>
<keyword evidence="4" id="KW-1185">Reference proteome</keyword>
<accession>A0ABN6VL61</accession>
<dbReference type="Pfam" id="PF13558">
    <property type="entry name" value="SbcC_Walker_B"/>
    <property type="match status" value="1"/>
</dbReference>
<feature type="domain" description="Rad50/SbcC-type AAA" evidence="2">
    <location>
        <begin position="6"/>
        <end position="257"/>
    </location>
</feature>
<dbReference type="SUPFAM" id="SSF52540">
    <property type="entry name" value="P-loop containing nucleoside triphosphate hydrolases"/>
    <property type="match status" value="1"/>
</dbReference>
<dbReference type="Gene3D" id="3.40.50.300">
    <property type="entry name" value="P-loop containing nucleotide triphosphate hydrolases"/>
    <property type="match status" value="2"/>
</dbReference>
<feature type="coiled-coil region" evidence="1">
    <location>
        <begin position="272"/>
        <end position="299"/>
    </location>
</feature>
<dbReference type="PANTHER" id="PTHR32114">
    <property type="entry name" value="ABC TRANSPORTER ABCH.3"/>
    <property type="match status" value="1"/>
</dbReference>
<keyword evidence="1" id="KW-0175">Coiled coil</keyword>
<sequence length="1249" mass="134804">MRILAIRGENLASLAEPFAIEFESEPLRSAGLFAIIGETGAGKSTILDALCLALYDEFPRVVAPGARDEMPDPSGATIKENDPRTLLRRGAGRGFAEADFVARDGKRYRARCDLMRARGKVAGRLQNRGRSLWRIDESGEKIETLESGVEPVNRRVVELTDLTFDQFRRTALLAQGDFDAFLRADAKERADLLEKITGAEVYGHLSRRAYERWDEAARAVKALEQQRALIGAMPEEERAAIIAESEEIGSRRSMLAAEQNEMLDALRRIDARAQAQQKLTEAETTCAAASEALAALSHQRQMLTDLANAEPLRAPREEFRKAEELLAEKQASALLAQQQAEAAQAAVEAARTQERVAAEALGAAQREIEQFEPLWREASALDARIEAQRREADKAREVEAAAALRLAGKQEALAKALAEEEAAAAESAASQGRLETLEAARPLSERWEEIDEWLSKRTLLWKEKSETERALQEAAKELGRAGEMRAAYDAADKADRTQLDAVLEQTREREAALQALDAPAAQRRAEALSAAQEALLSMARCARDYADAEASAESAAADIAGLGAAHGALVEQLENLQAARDVEAAQTAEAERLGELADAAADPHALRLRAALDDDAPCPVCGAKDHPFAHAENAARALVDALRAKREAARQALARTNKAISETSAQEAATRAMHEEAARRLRAAKAVLEAATRDYAALLTQNPDCGAPQEIAGAGANIAALLEELRAQRAALTKIQETAQKLSLEIERLRKASDDKRHAIEGRKETRDEAEALARRAGEAQAGHKEELARAMEGIRLHDGSLAPFLTLCNLSTADLDRDAAGARKRLEEAGAHYRKAKEAHDSAAARLIELRPQIAAFEAETRSLADQAKAAVAEHLARAADLAKSQQERGALLGGEATAAHRARFEEQHKTTRGTHEAMREALSAADKAKAASDERNAGAARDVSAAQTASVAARAAFGEALAAAGLAEEDATRLLAFSREETAAMRLVVENAQSALHAVEATLAQRRRDLAEAEAVAPIDVARDTLAARQAELAQALDALSARLGALQERLARDDEARSRARSLSEEIAAAQTNRRIWDEINAAIGSKEGDKFRRFAQSVTLEQLVALANRRLSLLSPRYRLERAGEIGSLGLQIVDRDLGDERRSTRSLSGGERFLASLALALALAGLEGRDSFVDTLFIDEGFGALDAATLDVAIDALENLQGQGRKVGVISHVESMQARIATKICVERRGGGVSAVRLRAPGFA</sequence>
<dbReference type="InterPro" id="IPR038729">
    <property type="entry name" value="Rad50/SbcC_AAA"/>
</dbReference>
<dbReference type="Proteomes" id="UP001317629">
    <property type="component" value="Chromosome"/>
</dbReference>
<proteinExistence type="predicted"/>
<gene>
    <name evidence="3" type="ORF">SS37A_26460</name>
</gene>
<feature type="coiled-coil region" evidence="1">
    <location>
        <begin position="333"/>
        <end position="398"/>
    </location>
</feature>
<protein>
    <recommendedName>
        <fullName evidence="2">Rad50/SbcC-type AAA domain-containing protein</fullName>
    </recommendedName>
</protein>
<reference evidence="3 4" key="1">
    <citation type="journal article" date="2023" name="Int. J. Syst. Evol. Microbiol.">
        <title>Methylocystis iwaonis sp. nov., a type II methane-oxidizing bacterium from surface soil of a rice paddy field in Japan, and emended description of the genus Methylocystis (ex Whittenbury et al. 1970) Bowman et al. 1993.</title>
        <authorList>
            <person name="Kaise H."/>
            <person name="Sawadogo J.B."/>
            <person name="Alam M.S."/>
            <person name="Ueno C."/>
            <person name="Dianou D."/>
            <person name="Shinjo R."/>
            <person name="Asakawa S."/>
        </authorList>
    </citation>
    <scope>NUCLEOTIDE SEQUENCE [LARGE SCALE GENOMIC DNA]</scope>
    <source>
        <strain evidence="3 4">SS37A-Re</strain>
    </source>
</reference>
<dbReference type="EMBL" id="AP027142">
    <property type="protein sequence ID" value="BDV35117.1"/>
    <property type="molecule type" value="Genomic_DNA"/>
</dbReference>
<dbReference type="Pfam" id="PF13476">
    <property type="entry name" value="AAA_23"/>
    <property type="match status" value="1"/>
</dbReference>
<evidence type="ECO:0000313" key="4">
    <source>
        <dbReference type="Proteomes" id="UP001317629"/>
    </source>
</evidence>
<evidence type="ECO:0000259" key="2">
    <source>
        <dbReference type="Pfam" id="PF13476"/>
    </source>
</evidence>
<dbReference type="PANTHER" id="PTHR32114:SF2">
    <property type="entry name" value="ABC TRANSPORTER ABCH.3"/>
    <property type="match status" value="1"/>
</dbReference>
<organism evidence="3 4">
    <name type="scientific">Methylocystis iwaonis</name>
    <dbReference type="NCBI Taxonomy" id="2885079"/>
    <lineage>
        <taxon>Bacteria</taxon>
        <taxon>Pseudomonadati</taxon>
        <taxon>Pseudomonadota</taxon>
        <taxon>Alphaproteobacteria</taxon>
        <taxon>Hyphomicrobiales</taxon>
        <taxon>Methylocystaceae</taxon>
        <taxon>Methylocystis</taxon>
    </lineage>
</organism>
<dbReference type="RefSeq" id="WP_281928459.1">
    <property type="nucleotide sequence ID" value="NZ_AP027142.1"/>
</dbReference>
<feature type="coiled-coil region" evidence="1">
    <location>
        <begin position="998"/>
        <end position="1076"/>
    </location>
</feature>
<feature type="coiled-coil region" evidence="1">
    <location>
        <begin position="639"/>
        <end position="752"/>
    </location>
</feature>